<sequence length="91" mass="10455">MFIATRTKMGNEIQADTQVAIAELQNRQNSGETTDDAFMTVFEKEQPGQLRCYGRSVTTSSLKKDEETNRLRQNHANEITSLKEEMNEIRE</sequence>
<proteinExistence type="predicted"/>
<evidence type="ECO:0000313" key="3">
    <source>
        <dbReference type="Proteomes" id="UP001371456"/>
    </source>
</evidence>
<name>A0AAN8T9K3_SOLBU</name>
<dbReference type="Proteomes" id="UP001371456">
    <property type="component" value="Unassembled WGS sequence"/>
</dbReference>
<protein>
    <submittedName>
        <fullName evidence="2">Uncharacterized protein</fullName>
    </submittedName>
</protein>
<organism evidence="2 3">
    <name type="scientific">Solanum bulbocastanum</name>
    <name type="common">Wild potato</name>
    <dbReference type="NCBI Taxonomy" id="147425"/>
    <lineage>
        <taxon>Eukaryota</taxon>
        <taxon>Viridiplantae</taxon>
        <taxon>Streptophyta</taxon>
        <taxon>Embryophyta</taxon>
        <taxon>Tracheophyta</taxon>
        <taxon>Spermatophyta</taxon>
        <taxon>Magnoliopsida</taxon>
        <taxon>eudicotyledons</taxon>
        <taxon>Gunneridae</taxon>
        <taxon>Pentapetalae</taxon>
        <taxon>asterids</taxon>
        <taxon>lamiids</taxon>
        <taxon>Solanales</taxon>
        <taxon>Solanaceae</taxon>
        <taxon>Solanoideae</taxon>
        <taxon>Solaneae</taxon>
        <taxon>Solanum</taxon>
    </lineage>
</organism>
<feature type="region of interest" description="Disordered" evidence="1">
    <location>
        <begin position="63"/>
        <end position="91"/>
    </location>
</feature>
<dbReference type="EMBL" id="JBANQN010000009">
    <property type="protein sequence ID" value="KAK6780413.1"/>
    <property type="molecule type" value="Genomic_DNA"/>
</dbReference>
<reference evidence="2 3" key="1">
    <citation type="submission" date="2024-02" db="EMBL/GenBank/DDBJ databases">
        <title>de novo genome assembly of Solanum bulbocastanum strain 11H21.</title>
        <authorList>
            <person name="Hosaka A.J."/>
        </authorList>
    </citation>
    <scope>NUCLEOTIDE SEQUENCE [LARGE SCALE GENOMIC DNA]</scope>
    <source>
        <tissue evidence="2">Young leaves</tissue>
    </source>
</reference>
<feature type="compositionally biased region" description="Basic and acidic residues" evidence="1">
    <location>
        <begin position="81"/>
        <end position="91"/>
    </location>
</feature>
<keyword evidence="3" id="KW-1185">Reference proteome</keyword>
<evidence type="ECO:0000256" key="1">
    <source>
        <dbReference type="SAM" id="MobiDB-lite"/>
    </source>
</evidence>
<accession>A0AAN8T9K3</accession>
<gene>
    <name evidence="2" type="ORF">RDI58_022597</name>
</gene>
<evidence type="ECO:0000313" key="2">
    <source>
        <dbReference type="EMBL" id="KAK6780413.1"/>
    </source>
</evidence>
<comment type="caution">
    <text evidence="2">The sequence shown here is derived from an EMBL/GenBank/DDBJ whole genome shotgun (WGS) entry which is preliminary data.</text>
</comment>
<dbReference type="AlphaFoldDB" id="A0AAN8T9K3"/>